<accession>A0A645IKC9</accession>
<proteinExistence type="predicted"/>
<evidence type="ECO:0000313" key="2">
    <source>
        <dbReference type="EMBL" id="MPN51731.1"/>
    </source>
</evidence>
<sequence>MSIQNIKKLLHVQCIRMGNGDKIIVRRHAEFSVLHVYSGERRLRRSSEKILFFSSDGRSLAGGGAESYRYPPAGGSSPELRVLTQRLSDNPTESDNQSSLSSLSSQKRGLVSYETSPLFYYSSRALANAF</sequence>
<dbReference type="EMBL" id="VSSQ01117140">
    <property type="protein sequence ID" value="MPN51731.1"/>
    <property type="molecule type" value="Genomic_DNA"/>
</dbReference>
<feature type="compositionally biased region" description="Polar residues" evidence="1">
    <location>
        <begin position="85"/>
        <end position="97"/>
    </location>
</feature>
<feature type="region of interest" description="Disordered" evidence="1">
    <location>
        <begin position="57"/>
        <end position="107"/>
    </location>
</feature>
<reference evidence="2" key="1">
    <citation type="submission" date="2019-08" db="EMBL/GenBank/DDBJ databases">
        <authorList>
            <person name="Kucharzyk K."/>
            <person name="Murdoch R.W."/>
            <person name="Higgins S."/>
            <person name="Loffler F."/>
        </authorList>
    </citation>
    <scope>NUCLEOTIDE SEQUENCE</scope>
</reference>
<comment type="caution">
    <text evidence="2">The sequence shown here is derived from an EMBL/GenBank/DDBJ whole genome shotgun (WGS) entry which is preliminary data.</text>
</comment>
<dbReference type="AlphaFoldDB" id="A0A645IKC9"/>
<name>A0A645IKC9_9ZZZZ</name>
<evidence type="ECO:0000256" key="1">
    <source>
        <dbReference type="SAM" id="MobiDB-lite"/>
    </source>
</evidence>
<gene>
    <name evidence="2" type="ORF">SDC9_199380</name>
</gene>
<organism evidence="2">
    <name type="scientific">bioreactor metagenome</name>
    <dbReference type="NCBI Taxonomy" id="1076179"/>
    <lineage>
        <taxon>unclassified sequences</taxon>
        <taxon>metagenomes</taxon>
        <taxon>ecological metagenomes</taxon>
    </lineage>
</organism>
<protein>
    <submittedName>
        <fullName evidence="2">Uncharacterized protein</fullName>
    </submittedName>
</protein>